<evidence type="ECO:0000256" key="1">
    <source>
        <dbReference type="SAM" id="MobiDB-lite"/>
    </source>
</evidence>
<evidence type="ECO:0000313" key="2">
    <source>
        <dbReference type="EMBL" id="HIZ09234.1"/>
    </source>
</evidence>
<comment type="caution">
    <text evidence="2">The sequence shown here is derived from an EMBL/GenBank/DDBJ whole genome shotgun (WGS) entry which is preliminary data.</text>
</comment>
<evidence type="ECO:0000313" key="3">
    <source>
        <dbReference type="Proteomes" id="UP000824025"/>
    </source>
</evidence>
<dbReference type="EMBL" id="DXCF01000009">
    <property type="protein sequence ID" value="HIZ09234.1"/>
    <property type="molecule type" value="Genomic_DNA"/>
</dbReference>
<feature type="compositionally biased region" description="Basic and acidic residues" evidence="1">
    <location>
        <begin position="1"/>
        <end position="13"/>
    </location>
</feature>
<proteinExistence type="predicted"/>
<dbReference type="Proteomes" id="UP000824025">
    <property type="component" value="Unassembled WGS sequence"/>
</dbReference>
<dbReference type="AlphaFoldDB" id="A0A9D2IHA2"/>
<accession>A0A9D2IHA2</accession>
<organism evidence="2 3">
    <name type="scientific">Candidatus Borkfalkia avicola</name>
    <dbReference type="NCBI Taxonomy" id="2838503"/>
    <lineage>
        <taxon>Bacteria</taxon>
        <taxon>Bacillati</taxon>
        <taxon>Bacillota</taxon>
        <taxon>Clostridia</taxon>
        <taxon>Christensenellales</taxon>
        <taxon>Christensenellaceae</taxon>
        <taxon>Candidatus Borkfalkia</taxon>
    </lineage>
</organism>
<name>A0A9D2IHA2_9FIRM</name>
<reference evidence="2" key="1">
    <citation type="journal article" date="2021" name="PeerJ">
        <title>Extensive microbial diversity within the chicken gut microbiome revealed by metagenomics and culture.</title>
        <authorList>
            <person name="Gilroy R."/>
            <person name="Ravi A."/>
            <person name="Getino M."/>
            <person name="Pursley I."/>
            <person name="Horton D.L."/>
            <person name="Alikhan N.F."/>
            <person name="Baker D."/>
            <person name="Gharbi K."/>
            <person name="Hall N."/>
            <person name="Watson M."/>
            <person name="Adriaenssens E.M."/>
            <person name="Foster-Nyarko E."/>
            <person name="Jarju S."/>
            <person name="Secka A."/>
            <person name="Antonio M."/>
            <person name="Oren A."/>
            <person name="Chaudhuri R.R."/>
            <person name="La Ragione R."/>
            <person name="Hildebrand F."/>
            <person name="Pallen M.J."/>
        </authorList>
    </citation>
    <scope>NUCLEOTIDE SEQUENCE</scope>
    <source>
        <strain evidence="2">CHK192-19661</strain>
    </source>
</reference>
<reference evidence="2" key="2">
    <citation type="submission" date="2021-04" db="EMBL/GenBank/DDBJ databases">
        <authorList>
            <person name="Gilroy R."/>
        </authorList>
    </citation>
    <scope>NUCLEOTIDE SEQUENCE</scope>
    <source>
        <strain evidence="2">CHK192-19661</strain>
    </source>
</reference>
<gene>
    <name evidence="2" type="ORF">H9726_01975</name>
</gene>
<feature type="region of interest" description="Disordered" evidence="1">
    <location>
        <begin position="1"/>
        <end position="20"/>
    </location>
</feature>
<protein>
    <submittedName>
        <fullName evidence="2">Uncharacterized protein</fullName>
    </submittedName>
</protein>
<sequence length="93" mass="10272">MKDFDSFAKENKVPENGIPDDVADAAKKMARAFEGKGEGELLRAIYKEAESGRRAGTLTDAELDNFYAAVAPMLEGAKRKKLEAVIQKLKKIR</sequence>